<name>A0A430VBQ2_CAMJU</name>
<proteinExistence type="predicted"/>
<dbReference type="EMBL" id="PQZD01000003">
    <property type="protein sequence ID" value="RTI48549.1"/>
    <property type="molecule type" value="Genomic_DNA"/>
</dbReference>
<dbReference type="EMBL" id="PRBV01000005">
    <property type="protein sequence ID" value="RTJ79656.1"/>
    <property type="molecule type" value="Genomic_DNA"/>
</dbReference>
<reference evidence="2" key="1">
    <citation type="submission" date="2018-01" db="EMBL/GenBank/DDBJ databases">
        <authorList>
            <person name="Kovanen S."/>
            <person name="Nieminen T."/>
            <person name="Pohja-Mykra M."/>
            <person name="Raunio-Saarnisto M."/>
            <person name="Sauvala M."/>
            <person name="Fredriksson-Ahomaa M."/>
            <person name="Hanninen M.-L."/>
            <person name="Kivisto R."/>
        </authorList>
    </citation>
    <scope>NUCLEOTIDE SEQUENCE</scope>
    <source>
        <strain evidence="2">SO-26</strain>
    </source>
</reference>
<dbReference type="Proteomes" id="UP000287197">
    <property type="component" value="Unassembled WGS sequence"/>
</dbReference>
<accession>A0A430VBQ2</accession>
<protein>
    <submittedName>
        <fullName evidence="3">Uncharacterized protein</fullName>
    </submittedName>
</protein>
<feature type="region of interest" description="Disordered" evidence="1">
    <location>
        <begin position="89"/>
        <end position="108"/>
    </location>
</feature>
<sequence length="108" mass="11833">MDFKEKVQKLNSTQDTATVKKKGLIQVKNELSGQESKLFLSEEGNILQSVDKVVTMDLDKVTIVRDGFIASGDLVYEILNWKQLSEIEGGGVTHESRTSSSKGSSVQG</sequence>
<evidence type="ECO:0000313" key="2">
    <source>
        <dbReference type="EMBL" id="RTI48549.1"/>
    </source>
</evidence>
<gene>
    <name evidence="3" type="ORF">C3H57_04600</name>
    <name evidence="2" type="ORF">C3I27_03790</name>
</gene>
<evidence type="ECO:0000313" key="3">
    <source>
        <dbReference type="EMBL" id="RTJ79656.1"/>
    </source>
</evidence>
<dbReference type="AlphaFoldDB" id="A0A430VBQ2"/>
<comment type="caution">
    <text evidence="3">The sequence shown here is derived from an EMBL/GenBank/DDBJ whole genome shotgun (WGS) entry which is preliminary data.</text>
</comment>
<evidence type="ECO:0000256" key="1">
    <source>
        <dbReference type="SAM" id="MobiDB-lite"/>
    </source>
</evidence>
<reference evidence="3 4" key="2">
    <citation type="journal article" date="2019" name="Appl. Environ. Microbiol.">
        <title>Population genetics and characterization of Campylobacter jejuni isolates in western jackdaws and game birds in Finland.</title>
        <authorList>
            <person name="Kovanen S."/>
            <person name="Rossi M."/>
            <person name="Pohja-Mykra M."/>
            <person name="Nieminen T."/>
            <person name="Raunio-Saarnisto M."/>
            <person name="Sauvala M."/>
            <person name="Fredriksson-Ahomaa M."/>
            <person name="Hanninen M.L."/>
            <person name="Kivisto R."/>
        </authorList>
    </citation>
    <scope>NUCLEOTIDE SEQUENCE [LARGE SCALE GENOMIC DNA]</scope>
    <source>
        <strain evidence="3 4">CB313</strain>
        <strain evidence="2">SO-26</strain>
    </source>
</reference>
<feature type="compositionally biased region" description="Polar residues" evidence="1">
    <location>
        <begin position="98"/>
        <end position="108"/>
    </location>
</feature>
<organism evidence="3 4">
    <name type="scientific">Campylobacter jejuni</name>
    <dbReference type="NCBI Taxonomy" id="197"/>
    <lineage>
        <taxon>Bacteria</taxon>
        <taxon>Pseudomonadati</taxon>
        <taxon>Campylobacterota</taxon>
        <taxon>Epsilonproteobacteria</taxon>
        <taxon>Campylobacterales</taxon>
        <taxon>Campylobacteraceae</taxon>
        <taxon>Campylobacter</taxon>
    </lineage>
</organism>
<dbReference type="Proteomes" id="UP000288507">
    <property type="component" value="Unassembled WGS sequence"/>
</dbReference>
<evidence type="ECO:0000313" key="4">
    <source>
        <dbReference type="Proteomes" id="UP000288507"/>
    </source>
</evidence>